<feature type="domain" description="HTH cro/C1-type" evidence="1">
    <location>
        <begin position="16"/>
        <end position="49"/>
    </location>
</feature>
<dbReference type="SUPFAM" id="SSF47413">
    <property type="entry name" value="lambda repressor-like DNA-binding domains"/>
    <property type="match status" value="1"/>
</dbReference>
<proteinExistence type="predicted"/>
<dbReference type="InterPro" id="IPR001387">
    <property type="entry name" value="Cro/C1-type_HTH"/>
</dbReference>
<evidence type="ECO:0000259" key="1">
    <source>
        <dbReference type="Pfam" id="PF01381"/>
    </source>
</evidence>
<dbReference type="Proteomes" id="UP000178776">
    <property type="component" value="Chromosome"/>
</dbReference>
<gene>
    <name evidence="2" type="ORF">BKX93_10645</name>
</gene>
<dbReference type="GO" id="GO:0003677">
    <property type="term" value="F:DNA binding"/>
    <property type="evidence" value="ECO:0007669"/>
    <property type="project" value="InterPro"/>
</dbReference>
<sequence length="86" mass="10257">MELHDFLRLAQRMLSRQQQRRLTQRQMASLIDISPRTYVEYVRGMHRPKGMLALLDLLCLLEQADRDSLLQAWRSRRKRPSALPPE</sequence>
<dbReference type="STRING" id="1108595.BKX93_10645"/>
<dbReference type="AlphaFoldDB" id="A0A1D9LGQ5"/>
<dbReference type="KEGG" id="cvc:BKX93_10645"/>
<protein>
    <recommendedName>
        <fullName evidence="1">HTH cro/C1-type domain-containing protein</fullName>
    </recommendedName>
</protein>
<dbReference type="GeneID" id="68841673"/>
<organism evidence="2 3">
    <name type="scientific">Chromobacterium vaccinii</name>
    <dbReference type="NCBI Taxonomy" id="1108595"/>
    <lineage>
        <taxon>Bacteria</taxon>
        <taxon>Pseudomonadati</taxon>
        <taxon>Pseudomonadota</taxon>
        <taxon>Betaproteobacteria</taxon>
        <taxon>Neisseriales</taxon>
        <taxon>Chromobacteriaceae</taxon>
        <taxon>Chromobacterium</taxon>
    </lineage>
</organism>
<name>A0A1D9LGQ5_9NEIS</name>
<dbReference type="Pfam" id="PF01381">
    <property type="entry name" value="HTH_3"/>
    <property type="match status" value="1"/>
</dbReference>
<evidence type="ECO:0000313" key="2">
    <source>
        <dbReference type="EMBL" id="AOZ50405.1"/>
    </source>
</evidence>
<dbReference type="EMBL" id="CP017707">
    <property type="protein sequence ID" value="AOZ50405.1"/>
    <property type="molecule type" value="Genomic_DNA"/>
</dbReference>
<dbReference type="InterPro" id="IPR010982">
    <property type="entry name" value="Lambda_DNA-bd_dom_sf"/>
</dbReference>
<dbReference type="Gene3D" id="1.10.260.40">
    <property type="entry name" value="lambda repressor-like DNA-binding domains"/>
    <property type="match status" value="1"/>
</dbReference>
<dbReference type="RefSeq" id="WP_070979752.1">
    <property type="nucleotide sequence ID" value="NZ_CP017707.1"/>
</dbReference>
<accession>A0A1D9LGQ5</accession>
<evidence type="ECO:0000313" key="3">
    <source>
        <dbReference type="Proteomes" id="UP000178776"/>
    </source>
</evidence>
<reference evidence="2 3" key="1">
    <citation type="submission" date="2016-10" db="EMBL/GenBank/DDBJ databases">
        <title>Chromobacterium muskegensis sp. nov., an insecticidal bacterium isolated from Sphagnum bogs.</title>
        <authorList>
            <person name="Sparks M.E."/>
            <person name="Blackburn M.B."/>
            <person name="Gundersen-Rindal D.E."/>
            <person name="Mitchell A."/>
            <person name="Farrar R."/>
            <person name="Kuhar D."/>
        </authorList>
    </citation>
    <scope>NUCLEOTIDE SEQUENCE [LARGE SCALE GENOMIC DNA]</scope>
    <source>
        <strain evidence="2 3">21-1</strain>
    </source>
</reference>